<sequence>MATIQSSIQLYDGMSPVLRKITNAVNIAMSSLEDMSKASSQPFDTARLHDARRQLNEAEAEINQIDEAIEQARKGEEKLNQSMAQGNKEAHGLKETWEKISGTLGMAGIAVGAKEILSGANDKRAAGNTLQAQTGMQGDTLAAAKQSMQNLYVDNMGESLDDVARSLSTVYQITGRTGVGLEQMTRAGILLRDTFGYEVTESMRTASMMEKQFGVSGAQAFDLIIQGAQAGLDKNGDLLDTINEYSVQFRKLGFDSTDMFNMLINGAQSGTFSVDKLGDTIKEFSIRAIDGSKTTQEGFKAIGLDANKMAAAFGTGGDVAKQAFQKTIDAISQMDDPVQRNIAGVNLFGTMWEDLGYEGVMALANLNGSVELTTQNLEDLNNVKYDDATSALASLGRTINMGLSGVVGSVVNVVTRHMNDFTAGLQGDASQIQGIFGGIGLVAGIIGRAISDNWSIIEPIMWGVIAALGLYTAALLINNGAHLASATVIGISTAATALHTAFTSKWTVATFAETLAQQGLNAALLACPITWIIVGVIALIAIFYAAVAAINKIRDTSVSATGVIAGVFSVLGAFLCNSFVRPVWNIFAEFANFIGNFMNDPAAALRVLFYNLAIYVVNKVYEMAKSIEKLVNAIPGVQIDITGKLERIKLGLEADVREIKDESGWKEYVKKKEKIDYGDAYKTGYEGGEKFGGKVKGAFDDIKDSFSGIGDNSSIPGTMEGIYNNTGNTAGNTAKMADSMDAMDEDLKYMRDAAEQEIINRFTLAELKVDVKNNNTLTKKTDFDDMGRALSMFTSEFLAAAAEGGHI</sequence>
<evidence type="ECO:0000256" key="1">
    <source>
        <dbReference type="SAM" id="Coils"/>
    </source>
</evidence>
<evidence type="ECO:0000256" key="2">
    <source>
        <dbReference type="SAM" id="Phobius"/>
    </source>
</evidence>
<keyword evidence="2" id="KW-0472">Membrane</keyword>
<feature type="transmembrane region" description="Helical" evidence="2">
    <location>
        <begin position="522"/>
        <end position="546"/>
    </location>
</feature>
<reference evidence="4 5" key="1">
    <citation type="submission" date="2024-03" db="EMBL/GenBank/DDBJ databases">
        <title>Human intestinal bacterial collection.</title>
        <authorList>
            <person name="Pauvert C."/>
            <person name="Hitch T.C.A."/>
            <person name="Clavel T."/>
        </authorList>
    </citation>
    <scope>NUCLEOTIDE SEQUENCE [LARGE SCALE GENOMIC DNA]</scope>
    <source>
        <strain evidence="4 5">CLA-SR-H021</strain>
    </source>
</reference>
<keyword evidence="5" id="KW-1185">Reference proteome</keyword>
<dbReference type="EMBL" id="JBBMFM010000012">
    <property type="protein sequence ID" value="MEQ2424360.1"/>
    <property type="molecule type" value="Genomic_DNA"/>
</dbReference>
<protein>
    <submittedName>
        <fullName evidence="4">Phage tail tape measure protein</fullName>
    </submittedName>
</protein>
<dbReference type="Pfam" id="PF10145">
    <property type="entry name" value="PhageMin_Tail"/>
    <property type="match status" value="1"/>
</dbReference>
<keyword evidence="1" id="KW-0175">Coiled coil</keyword>
<gene>
    <name evidence="4" type="ORF">WMQ36_05185</name>
</gene>
<name>A0ABV1D1T4_9FIRM</name>
<proteinExistence type="predicted"/>
<dbReference type="RefSeq" id="WP_349117877.1">
    <property type="nucleotide sequence ID" value="NZ_JBBMFM010000012.1"/>
</dbReference>
<dbReference type="InterPro" id="IPR010090">
    <property type="entry name" value="Phage_tape_meas"/>
</dbReference>
<evidence type="ECO:0000313" key="4">
    <source>
        <dbReference type="EMBL" id="MEQ2424360.1"/>
    </source>
</evidence>
<keyword evidence="2" id="KW-1133">Transmembrane helix</keyword>
<comment type="caution">
    <text evidence="4">The sequence shown here is derived from an EMBL/GenBank/DDBJ whole genome shotgun (WGS) entry which is preliminary data.</text>
</comment>
<accession>A0ABV1D1T4</accession>
<feature type="transmembrane region" description="Helical" evidence="2">
    <location>
        <begin position="484"/>
        <end position="502"/>
    </location>
</feature>
<feature type="transmembrane region" description="Helical" evidence="2">
    <location>
        <begin position="558"/>
        <end position="580"/>
    </location>
</feature>
<dbReference type="Proteomes" id="UP001454086">
    <property type="component" value="Unassembled WGS sequence"/>
</dbReference>
<organism evidence="4 5">
    <name type="scientific">Enterocloster hominis</name>
    <name type="common">ex Hitch et al. 2024</name>
    <dbReference type="NCBI Taxonomy" id="1917870"/>
    <lineage>
        <taxon>Bacteria</taxon>
        <taxon>Bacillati</taxon>
        <taxon>Bacillota</taxon>
        <taxon>Clostridia</taxon>
        <taxon>Lachnospirales</taxon>
        <taxon>Lachnospiraceae</taxon>
        <taxon>Enterocloster</taxon>
    </lineage>
</organism>
<feature type="coiled-coil region" evidence="1">
    <location>
        <begin position="48"/>
        <end position="85"/>
    </location>
</feature>
<feature type="transmembrane region" description="Helical" evidence="2">
    <location>
        <begin position="460"/>
        <end position="477"/>
    </location>
</feature>
<feature type="domain" description="Phage tail tape measure protein" evidence="3">
    <location>
        <begin position="155"/>
        <end position="349"/>
    </location>
</feature>
<evidence type="ECO:0000259" key="3">
    <source>
        <dbReference type="Pfam" id="PF10145"/>
    </source>
</evidence>
<evidence type="ECO:0000313" key="5">
    <source>
        <dbReference type="Proteomes" id="UP001454086"/>
    </source>
</evidence>
<keyword evidence="2" id="KW-0812">Transmembrane</keyword>